<reference evidence="1 2" key="1">
    <citation type="journal article" date="2017" name="Water Res.">
        <title>Discovery and metagenomic analysis of an anammox bacterial enrichment related to Candidatus "Brocadia caroliniensis" in a full-scale glycerol-fed nitritation-denitritation separate centrate treatment process.</title>
        <authorList>
            <person name="Park H."/>
            <person name="Brotto A.C."/>
            <person name="van Loosdrecht M.C."/>
            <person name="Chandran K."/>
        </authorList>
    </citation>
    <scope>NUCLEOTIDE SEQUENCE [LARGE SCALE GENOMIC DNA]</scope>
    <source>
        <strain evidence="1">26THWARD</strain>
    </source>
</reference>
<dbReference type="AlphaFoldDB" id="A0A1V4AW16"/>
<evidence type="ECO:0000313" key="2">
    <source>
        <dbReference type="Proteomes" id="UP000189681"/>
    </source>
</evidence>
<dbReference type="EMBL" id="AYTS01000035">
    <property type="protein sequence ID" value="OOP57323.1"/>
    <property type="molecule type" value="Genomic_DNA"/>
</dbReference>
<sequence length="61" mass="6847">MMDPEKIMYSINSEDIQNVARQATDRTLTEEELKFVAEKLGDYVGRCEAIVQAIGELKGTP</sequence>
<comment type="caution">
    <text evidence="1">The sequence shown here is derived from an EMBL/GenBank/DDBJ whole genome shotgun (WGS) entry which is preliminary data.</text>
</comment>
<protein>
    <submittedName>
        <fullName evidence="1">Uncharacterized protein</fullName>
    </submittedName>
</protein>
<evidence type="ECO:0000313" key="1">
    <source>
        <dbReference type="EMBL" id="OOP57323.1"/>
    </source>
</evidence>
<dbReference type="Proteomes" id="UP000189681">
    <property type="component" value="Unassembled WGS sequence"/>
</dbReference>
<name>A0A1V4AW16_9BACT</name>
<organism evidence="1 2">
    <name type="scientific">Candidatus Brocadia carolinensis</name>
    <dbReference type="NCBI Taxonomy" id="1004156"/>
    <lineage>
        <taxon>Bacteria</taxon>
        <taxon>Pseudomonadati</taxon>
        <taxon>Planctomycetota</taxon>
        <taxon>Candidatus Brocadiia</taxon>
        <taxon>Candidatus Brocadiales</taxon>
        <taxon>Candidatus Brocadiaceae</taxon>
        <taxon>Candidatus Brocadia</taxon>
    </lineage>
</organism>
<proteinExistence type="predicted"/>
<gene>
    <name evidence="1" type="ORF">AYP45_03985</name>
</gene>
<accession>A0A1V4AW16</accession>
<dbReference type="STRING" id="1004156.AYP45_03985"/>